<dbReference type="RefSeq" id="WP_013654261.1">
    <property type="nucleotide sequence ID" value="NC_015259.1"/>
</dbReference>
<dbReference type="PATRIC" id="fig|991905.3.peg.3645"/>
<dbReference type="Proteomes" id="UP000008130">
    <property type="component" value="Chromosome"/>
</dbReference>
<accession>F2J106</accession>
<sequence length="188" mass="20223">MNETTHLPDAALRRIYANGTFTQEVWTAVEGDGPLAPEGGLLVAFARFLEAPHAFAGLDRRVGVLIGPADDVARLAGHLAGLDLVVVDFPKFSDGRGFSSARILREQLGYVGDIRAAGAYILDQMPLLRRCGVTSFEIVKPEIEKALAVGHWPEVTRYLQPVGTVAERPAGTRPWARLPASAVPEAAE</sequence>
<proteinExistence type="predicted"/>
<dbReference type="eggNOG" id="COG3749">
    <property type="taxonomic scope" value="Bacteria"/>
</dbReference>
<evidence type="ECO:0000313" key="1">
    <source>
        <dbReference type="EMBL" id="ADZ71952.1"/>
    </source>
</evidence>
<keyword evidence="2" id="KW-1185">Reference proteome</keyword>
<name>F2J106_POLGS</name>
<dbReference type="AlphaFoldDB" id="F2J106"/>
<dbReference type="Pfam" id="PF06073">
    <property type="entry name" value="DUF934"/>
    <property type="match status" value="1"/>
</dbReference>
<dbReference type="EMBL" id="CP002568">
    <property type="protein sequence ID" value="ADZ71952.1"/>
    <property type="molecule type" value="Genomic_DNA"/>
</dbReference>
<dbReference type="OrthoDB" id="9800421at2"/>
<dbReference type="InterPro" id="IPR008318">
    <property type="entry name" value="UCP030820"/>
</dbReference>
<organism evidence="1 2">
    <name type="scientific">Polymorphum gilvum (strain LMG 25793 / CGMCC 1.9160 / SL003B-26A1)</name>
    <dbReference type="NCBI Taxonomy" id="991905"/>
    <lineage>
        <taxon>Bacteria</taxon>
        <taxon>Pseudomonadati</taxon>
        <taxon>Pseudomonadota</taxon>
        <taxon>Alphaproteobacteria</taxon>
        <taxon>Rhodobacterales</taxon>
        <taxon>Paracoccaceae</taxon>
        <taxon>Polymorphum</taxon>
    </lineage>
</organism>
<dbReference type="STRING" id="991905.SL003B_3530"/>
<evidence type="ECO:0000313" key="2">
    <source>
        <dbReference type="Proteomes" id="UP000008130"/>
    </source>
</evidence>
<gene>
    <name evidence="1" type="ordered locus">SL003B_3530</name>
</gene>
<reference evidence="1 2" key="1">
    <citation type="journal article" date="2011" name="J. Bacteriol.">
        <title>Complete genome sequence of Polymorphum gilvum SL003B-26A1T, a crude oil-degrading bacterium from oil-polluted saline soil.</title>
        <authorList>
            <person name="Li S.G."/>
            <person name="Tang Y.Q."/>
            <person name="Nie Y."/>
            <person name="Cai M."/>
            <person name="Wu X.L."/>
        </authorList>
    </citation>
    <scope>NUCLEOTIDE SEQUENCE [LARGE SCALE GENOMIC DNA]</scope>
    <source>
        <strain evidence="2">LMG 25793 / CGMCC 1.9160 / SL003B-26A1</strain>
    </source>
</reference>
<dbReference type="KEGG" id="pgv:SL003B_3530"/>
<evidence type="ECO:0008006" key="3">
    <source>
        <dbReference type="Google" id="ProtNLM"/>
    </source>
</evidence>
<dbReference type="HOGENOM" id="CLU_115811_0_0_5"/>
<protein>
    <recommendedName>
        <fullName evidence="3">DUF934 domain-containing protein</fullName>
    </recommendedName>
</protein>